<dbReference type="Pfam" id="PF13563">
    <property type="entry name" value="2_5_RNA_ligase2"/>
    <property type="match status" value="1"/>
</dbReference>
<accession>A0ABU9XXR2</accession>
<name>A0ABU9XXR2_9SPHN</name>
<dbReference type="InterPro" id="IPR009097">
    <property type="entry name" value="Cyclic_Pdiesterase"/>
</dbReference>
<dbReference type="RefSeq" id="WP_343887919.1">
    <property type="nucleotide sequence ID" value="NZ_BAAAEH010000005.1"/>
</dbReference>
<proteinExistence type="predicted"/>
<dbReference type="GO" id="GO:0016874">
    <property type="term" value="F:ligase activity"/>
    <property type="evidence" value="ECO:0007669"/>
    <property type="project" value="UniProtKB-KW"/>
</dbReference>
<sequence>MTALFGKADAAWFDALRRAHYPPERNQLPAHLTMFHHLAPSLAEELKRRLAEETRRVKAPLARVAGLVSLGQGTAFRIESPGLADIRDRLGDAFAPMLMPQDSAGWRPHVTIQNKVGPAAAKALQHRLEAEFIPRPVAIAGLASWWYRGGPWAPLSRHMFA</sequence>
<evidence type="ECO:0000313" key="2">
    <source>
        <dbReference type="Proteomes" id="UP001419910"/>
    </source>
</evidence>
<dbReference type="EMBL" id="JBDIME010000001">
    <property type="protein sequence ID" value="MEN2788298.1"/>
    <property type="molecule type" value="Genomic_DNA"/>
</dbReference>
<reference evidence="1 2" key="1">
    <citation type="submission" date="2024-05" db="EMBL/GenBank/DDBJ databases">
        <authorList>
            <person name="Liu Q."/>
            <person name="Xin Y.-H."/>
        </authorList>
    </citation>
    <scope>NUCLEOTIDE SEQUENCE [LARGE SCALE GENOMIC DNA]</scope>
    <source>
        <strain evidence="1 2">CGMCC 1.10181</strain>
    </source>
</reference>
<dbReference type="SUPFAM" id="SSF55144">
    <property type="entry name" value="LigT-like"/>
    <property type="match status" value="1"/>
</dbReference>
<gene>
    <name evidence="1" type="ORF">ABC974_01555</name>
</gene>
<keyword evidence="1" id="KW-0436">Ligase</keyword>
<dbReference type="Gene3D" id="3.90.1140.10">
    <property type="entry name" value="Cyclic phosphodiesterase"/>
    <property type="match status" value="1"/>
</dbReference>
<protein>
    <submittedName>
        <fullName evidence="1">2'-5' RNA ligase family protein</fullName>
    </submittedName>
</protein>
<comment type="caution">
    <text evidence="1">The sequence shown here is derived from an EMBL/GenBank/DDBJ whole genome shotgun (WGS) entry which is preliminary data.</text>
</comment>
<keyword evidence="2" id="KW-1185">Reference proteome</keyword>
<organism evidence="1 2">
    <name type="scientific">Sphingomonas oligophenolica</name>
    <dbReference type="NCBI Taxonomy" id="301154"/>
    <lineage>
        <taxon>Bacteria</taxon>
        <taxon>Pseudomonadati</taxon>
        <taxon>Pseudomonadota</taxon>
        <taxon>Alphaproteobacteria</taxon>
        <taxon>Sphingomonadales</taxon>
        <taxon>Sphingomonadaceae</taxon>
        <taxon>Sphingomonas</taxon>
    </lineage>
</organism>
<dbReference type="Proteomes" id="UP001419910">
    <property type="component" value="Unassembled WGS sequence"/>
</dbReference>
<evidence type="ECO:0000313" key="1">
    <source>
        <dbReference type="EMBL" id="MEN2788298.1"/>
    </source>
</evidence>